<dbReference type="InterPro" id="IPR030887">
    <property type="entry name" value="Beta-barrel_YaiO"/>
</dbReference>
<evidence type="ECO:0000256" key="1">
    <source>
        <dbReference type="SAM" id="SignalP"/>
    </source>
</evidence>
<reference evidence="4" key="1">
    <citation type="submission" date="2018-11" db="EMBL/GenBank/DDBJ databases">
        <title>FDA dAtabase for Regulatory Grade micrObial Sequences (FDA-ARGOS): Supporting development and validation of Infectious Disease Dx tests.</title>
        <authorList>
            <person name="Goldberg B."/>
            <person name="Campos J."/>
            <person name="Tallon L."/>
            <person name="Sadzewicz L."/>
            <person name="Zhao X."/>
            <person name="Vavikolanu K."/>
            <person name="Mehta A."/>
            <person name="Aluvathingal J."/>
            <person name="Nadendla S."/>
            <person name="Geyer C."/>
            <person name="Nandy P."/>
            <person name="Yan Y."/>
            <person name="Sichtig H."/>
        </authorList>
    </citation>
    <scope>NUCLEOTIDE SEQUENCE [LARGE SCALE GENOMIC DNA]</scope>
    <source>
        <strain evidence="4">FDAARGOS_614</strain>
    </source>
</reference>
<evidence type="ECO:0000313" key="4">
    <source>
        <dbReference type="Proteomes" id="UP000270411"/>
    </source>
</evidence>
<name>A0A3G8H2F2_9BURK</name>
<dbReference type="KEGG" id="cpau:EHF44_15015"/>
<dbReference type="Pfam" id="PF19413">
    <property type="entry name" value="YaiO"/>
    <property type="match status" value="1"/>
</dbReference>
<dbReference type="RefSeq" id="WP_124684395.1">
    <property type="nucleotide sequence ID" value="NZ_CP033969.1"/>
</dbReference>
<sequence>MEKPACHTARFARPLICAGGLLALLIAADASAQAEATPPRTFVPLLTGFVEGGIGHANLTGDNANWNDQYLRGGVHLTPKDYVTGEISHQSHFGDQGTFFGLGYTRIIDDDWYAFLSAGTSSGGFFLSEVRVDGMLFRKLLEKKNLVASAGFTYYRAKDVYTDKALLLGLTYYFDAPWIVQVGARLNRSDPGNVRSNRGTVAVTYGRDKDQYITLRYDGGREAYQLTGEQTVLSDFTSHEVSLNWRKWFTKRYGINLRAVYYENPSYKRKQAEIGFFVEF</sequence>
<feature type="domain" description="YaiO beta-barrel" evidence="2">
    <location>
        <begin position="59"/>
        <end position="225"/>
    </location>
</feature>
<evidence type="ECO:0000259" key="2">
    <source>
        <dbReference type="Pfam" id="PF19413"/>
    </source>
</evidence>
<accession>A0A3G8H2F2</accession>
<gene>
    <name evidence="3" type="primary">yaiO</name>
    <name evidence="3" type="ORF">EHF44_15015</name>
</gene>
<dbReference type="EMBL" id="CP033969">
    <property type="protein sequence ID" value="AZG14638.1"/>
    <property type="molecule type" value="Genomic_DNA"/>
</dbReference>
<dbReference type="NCBIfam" id="TIGR04390">
    <property type="entry name" value="OMP_YaiO_dom"/>
    <property type="match status" value="1"/>
</dbReference>
<feature type="chain" id="PRO_5018218601" evidence="1">
    <location>
        <begin position="33"/>
        <end position="280"/>
    </location>
</feature>
<dbReference type="OrthoDB" id="8928897at2"/>
<proteinExistence type="predicted"/>
<dbReference type="AlphaFoldDB" id="A0A3G8H2F2"/>
<keyword evidence="1" id="KW-0732">Signal</keyword>
<evidence type="ECO:0000313" key="3">
    <source>
        <dbReference type="EMBL" id="AZG14638.1"/>
    </source>
</evidence>
<organism evidence="3 4">
    <name type="scientific">Cupriavidus pauculus</name>
    <dbReference type="NCBI Taxonomy" id="82633"/>
    <lineage>
        <taxon>Bacteria</taxon>
        <taxon>Pseudomonadati</taxon>
        <taxon>Pseudomonadota</taxon>
        <taxon>Betaproteobacteria</taxon>
        <taxon>Burkholderiales</taxon>
        <taxon>Burkholderiaceae</taxon>
        <taxon>Cupriavidus</taxon>
    </lineage>
</organism>
<feature type="signal peptide" evidence="1">
    <location>
        <begin position="1"/>
        <end position="32"/>
    </location>
</feature>
<protein>
    <submittedName>
        <fullName evidence="3">YaiO family outer membrane beta-barrel protein</fullName>
    </submittedName>
</protein>
<dbReference type="Proteomes" id="UP000270411">
    <property type="component" value="Chromosome 1"/>
</dbReference>